<evidence type="ECO:0000313" key="2">
    <source>
        <dbReference type="Proteomes" id="UP000203096"/>
    </source>
</evidence>
<protein>
    <submittedName>
        <fullName evidence="1">Uncharacterized protein</fullName>
    </submittedName>
</protein>
<keyword evidence="2" id="KW-1185">Reference proteome</keyword>
<dbReference type="GeneID" id="18505919"/>
<sequence>MTDQPTDLEPVADRRAITFLRSTTTTTVDIQADGDTDTEVKHLARFAVEPGTVPDMQRRYGTWVFRPSWMEALYRDGYLEEVRVTGPRVLKAGLSKTGDSGDFRWERGWRRDDAGKRPVFDYDALPGPLAEAVKLYERRVVVASSSPTAPFL</sequence>
<dbReference type="KEGG" id="vg:18505919"/>
<gene>
    <name evidence="1" type="ORF">Jolie1_055</name>
</gene>
<accession>W8EEQ4</accession>
<reference evidence="1 2" key="1">
    <citation type="journal article" date="2014" name="Genome Announc.">
        <title>Complete genome sequences of nine mycobacteriophages.</title>
        <authorList>
            <person name="Franceschelli J.J."/>
            <person name="Suarez C.A."/>
            <person name="Teran L."/>
            <person name="Raya R.R."/>
            <person name="Morbidoni H.R."/>
        </authorList>
    </citation>
    <scope>NUCLEOTIDE SEQUENCE [LARGE SCALE GENOMIC DNA]</scope>
</reference>
<organism evidence="1 2">
    <name type="scientific">Mycobacterium phage Julie1</name>
    <dbReference type="NCBI Taxonomy" id="1463812"/>
    <lineage>
        <taxon>Viruses</taxon>
        <taxon>Duplodnaviria</taxon>
        <taxon>Heunggongvirae</taxon>
        <taxon>Uroviricota</taxon>
        <taxon>Caudoviricetes</taxon>
        <taxon>Bclasvirinae</taxon>
        <taxon>Julieunavirus</taxon>
        <taxon>Julieunavirus julie1</taxon>
    </lineage>
</organism>
<name>W8EEQ4_9CAUD</name>
<dbReference type="EMBL" id="KJ433976">
    <property type="protein sequence ID" value="AHJ88555.1"/>
    <property type="molecule type" value="Genomic_DNA"/>
</dbReference>
<evidence type="ECO:0000313" key="1">
    <source>
        <dbReference type="EMBL" id="AHJ88555.1"/>
    </source>
</evidence>
<proteinExistence type="predicted"/>
<dbReference type="Proteomes" id="UP000203096">
    <property type="component" value="Segment"/>
</dbReference>
<dbReference type="RefSeq" id="YP_009009255.1">
    <property type="nucleotide sequence ID" value="NC_023600.1"/>
</dbReference>